<feature type="domain" description="Transketolase-like C-terminal" evidence="2">
    <location>
        <begin position="111"/>
        <end position="244"/>
    </location>
</feature>
<dbReference type="Proteomes" id="UP000248724">
    <property type="component" value="Unassembled WGS sequence"/>
</dbReference>
<evidence type="ECO:0000313" key="3">
    <source>
        <dbReference type="EMBL" id="PZR82633.1"/>
    </source>
</evidence>
<dbReference type="SUPFAM" id="SSF52922">
    <property type="entry name" value="TK C-terminal domain-like"/>
    <property type="match status" value="1"/>
</dbReference>
<dbReference type="InterPro" id="IPR029061">
    <property type="entry name" value="THDP-binding"/>
</dbReference>
<organism evidence="3 4">
    <name type="scientific">Candidatus Aeolococcus gillhamiae</name>
    <dbReference type="NCBI Taxonomy" id="3127015"/>
    <lineage>
        <taxon>Bacteria</taxon>
        <taxon>Bacillati</taxon>
        <taxon>Candidatus Dormiibacterota</taxon>
        <taxon>Candidatus Dormibacteria</taxon>
        <taxon>Candidatus Aeolococcales</taxon>
        <taxon>Candidatus Aeolococcaceae</taxon>
        <taxon>Candidatus Aeolococcus</taxon>
    </lineage>
</organism>
<protein>
    <submittedName>
        <fullName evidence="3">Uncharacterized protein</fullName>
    </submittedName>
</protein>
<dbReference type="SUPFAM" id="SSF52518">
    <property type="entry name" value="Thiamin diphosphate-binding fold (THDP-binding)"/>
    <property type="match status" value="1"/>
</dbReference>
<accession>A0A2W5ZBE7</accession>
<evidence type="ECO:0000313" key="4">
    <source>
        <dbReference type="Proteomes" id="UP000248724"/>
    </source>
</evidence>
<proteinExistence type="predicted"/>
<dbReference type="InterPro" id="IPR051157">
    <property type="entry name" value="PDH/Transketolase"/>
</dbReference>
<evidence type="ECO:0000259" key="2">
    <source>
        <dbReference type="Pfam" id="PF22613"/>
    </source>
</evidence>
<dbReference type="AlphaFoldDB" id="A0A2W5ZBE7"/>
<dbReference type="InterPro" id="IPR055152">
    <property type="entry name" value="Transketolase-like_C_2"/>
</dbReference>
<dbReference type="InterPro" id="IPR041621">
    <property type="entry name" value="PDH_E1_M"/>
</dbReference>
<dbReference type="EMBL" id="QHBU01000063">
    <property type="protein sequence ID" value="PZR82633.1"/>
    <property type="molecule type" value="Genomic_DNA"/>
</dbReference>
<name>A0A2W5ZBE7_9BACT</name>
<gene>
    <name evidence="3" type="ORF">DLM65_03495</name>
</gene>
<dbReference type="Pfam" id="PF17831">
    <property type="entry name" value="PDH_E1_M"/>
    <property type="match status" value="1"/>
</dbReference>
<dbReference type="InterPro" id="IPR009014">
    <property type="entry name" value="Transketo_C/PFOR_II"/>
</dbReference>
<feature type="domain" description="Pyruvate dehydrogenase E1 component middle" evidence="1">
    <location>
        <begin position="1"/>
        <end position="98"/>
    </location>
</feature>
<dbReference type="Pfam" id="PF22613">
    <property type="entry name" value="Transketolase_C_1"/>
    <property type="match status" value="1"/>
</dbReference>
<reference evidence="3 4" key="1">
    <citation type="journal article" date="2017" name="Nature">
        <title>Atmospheric trace gases support primary production in Antarctic desert surface soil.</title>
        <authorList>
            <person name="Ji M."/>
            <person name="Greening C."/>
            <person name="Vanwonterghem I."/>
            <person name="Carere C.R."/>
            <person name="Bay S.K."/>
            <person name="Steen J.A."/>
            <person name="Montgomery K."/>
            <person name="Lines T."/>
            <person name="Beardall J."/>
            <person name="van Dorst J."/>
            <person name="Snape I."/>
            <person name="Stott M.B."/>
            <person name="Hugenholtz P."/>
            <person name="Ferrari B.C."/>
        </authorList>
    </citation>
    <scope>NUCLEOTIDE SEQUENCE [LARGE SCALE GENOMIC DNA]</scope>
    <source>
        <strain evidence="3">RRmetagenome_bin12</strain>
    </source>
</reference>
<dbReference type="PANTHER" id="PTHR43825">
    <property type="entry name" value="PYRUVATE DEHYDROGENASE E1 COMPONENT"/>
    <property type="match status" value="1"/>
</dbReference>
<comment type="caution">
    <text evidence="3">The sequence shown here is derived from an EMBL/GenBank/DDBJ whole genome shotgun (WGS) entry which is preliminary data.</text>
</comment>
<dbReference type="Gene3D" id="3.40.50.920">
    <property type="match status" value="1"/>
</dbReference>
<sequence length="286" mass="32125">MFGYQRVGDLVWAFGDARGRGFMLGGTAGRTTLNGEGLQHQDGHSPLLFSVVPNCEVYDPAYAFEVAVIIREGMRRMYERGEDVFYYLTLYNENYPMPPMPEGVEEGVLRGLYRFQAAPEERPHTIQLFASGTAMQAALEAQRLLLEHDVAADIWSVPSYLALRNDALAVERWNRLHPEGPHRTSYLDEQLRGLPGPVIAVSDYQKTVAEQVARFVPQRFIPLGTDGYGRSDTRAALRSHFEVDAPHITVAALDALADEERVPRHVVTAALEQYQIRTEGLEPRLL</sequence>
<dbReference type="PANTHER" id="PTHR43825:SF3">
    <property type="entry name" value="PYRUVATE DEHYDROGENASE E1 COMPONENT"/>
    <property type="match status" value="1"/>
</dbReference>
<dbReference type="Gene3D" id="3.40.50.970">
    <property type="match status" value="1"/>
</dbReference>
<evidence type="ECO:0000259" key="1">
    <source>
        <dbReference type="Pfam" id="PF17831"/>
    </source>
</evidence>